<protein>
    <submittedName>
        <fullName evidence="2">Uncharacterized protein</fullName>
    </submittedName>
</protein>
<reference evidence="2" key="2">
    <citation type="submission" date="2023-06" db="EMBL/GenBank/DDBJ databases">
        <authorList>
            <consortium name="Lawrence Berkeley National Laboratory"/>
            <person name="Haridas S."/>
            <person name="Hensen N."/>
            <person name="Bonometti L."/>
            <person name="Westerberg I."/>
            <person name="Brannstrom I.O."/>
            <person name="Guillou S."/>
            <person name="Cros-Aarteil S."/>
            <person name="Calhoun S."/>
            <person name="Kuo A."/>
            <person name="Mondo S."/>
            <person name="Pangilinan J."/>
            <person name="Riley R."/>
            <person name="Labutti K."/>
            <person name="Andreopoulos B."/>
            <person name="Lipzen A."/>
            <person name="Chen C."/>
            <person name="Yanf M."/>
            <person name="Daum C."/>
            <person name="Ng V."/>
            <person name="Clum A."/>
            <person name="Steindorff A."/>
            <person name="Ohm R."/>
            <person name="Martin F."/>
            <person name="Silar P."/>
            <person name="Natvig D."/>
            <person name="Lalanne C."/>
            <person name="Gautier V."/>
            <person name="Ament-Velasquez S.L."/>
            <person name="Kruys A."/>
            <person name="Hutchinson M.I."/>
            <person name="Powell A.J."/>
            <person name="Barry K."/>
            <person name="Miller A.N."/>
            <person name="Grigoriev I.V."/>
            <person name="Debuchy R."/>
            <person name="Gladieux P."/>
            <person name="Thoren M.H."/>
            <person name="Johannesson H."/>
        </authorList>
    </citation>
    <scope>NUCLEOTIDE SEQUENCE</scope>
    <source>
        <strain evidence="2">CBS 118394</strain>
    </source>
</reference>
<dbReference type="AlphaFoldDB" id="A0AAE0MAE3"/>
<dbReference type="Proteomes" id="UP001283341">
    <property type="component" value="Unassembled WGS sequence"/>
</dbReference>
<gene>
    <name evidence="2" type="ORF">B0H66DRAFT_116334</name>
</gene>
<keyword evidence="3" id="KW-1185">Reference proteome</keyword>
<evidence type="ECO:0000256" key="1">
    <source>
        <dbReference type="SAM" id="MobiDB-lite"/>
    </source>
</evidence>
<feature type="region of interest" description="Disordered" evidence="1">
    <location>
        <begin position="112"/>
        <end position="190"/>
    </location>
</feature>
<accession>A0AAE0MAE3</accession>
<evidence type="ECO:0000313" key="2">
    <source>
        <dbReference type="EMBL" id="KAK3325262.1"/>
    </source>
</evidence>
<comment type="caution">
    <text evidence="2">The sequence shown here is derived from an EMBL/GenBank/DDBJ whole genome shotgun (WGS) entry which is preliminary data.</text>
</comment>
<name>A0AAE0MAE3_9PEZI</name>
<reference evidence="2" key="1">
    <citation type="journal article" date="2023" name="Mol. Phylogenet. Evol.">
        <title>Genome-scale phylogeny and comparative genomics of the fungal order Sordariales.</title>
        <authorList>
            <person name="Hensen N."/>
            <person name="Bonometti L."/>
            <person name="Westerberg I."/>
            <person name="Brannstrom I.O."/>
            <person name="Guillou S."/>
            <person name="Cros-Aarteil S."/>
            <person name="Calhoun S."/>
            <person name="Haridas S."/>
            <person name="Kuo A."/>
            <person name="Mondo S."/>
            <person name="Pangilinan J."/>
            <person name="Riley R."/>
            <person name="LaButti K."/>
            <person name="Andreopoulos B."/>
            <person name="Lipzen A."/>
            <person name="Chen C."/>
            <person name="Yan M."/>
            <person name="Daum C."/>
            <person name="Ng V."/>
            <person name="Clum A."/>
            <person name="Steindorff A."/>
            <person name="Ohm R.A."/>
            <person name="Martin F."/>
            <person name="Silar P."/>
            <person name="Natvig D.O."/>
            <person name="Lalanne C."/>
            <person name="Gautier V."/>
            <person name="Ament-Velasquez S.L."/>
            <person name="Kruys A."/>
            <person name="Hutchinson M.I."/>
            <person name="Powell A.J."/>
            <person name="Barry K."/>
            <person name="Miller A.N."/>
            <person name="Grigoriev I.V."/>
            <person name="Debuchy R."/>
            <person name="Gladieux P."/>
            <person name="Hiltunen Thoren M."/>
            <person name="Johannesson H."/>
        </authorList>
    </citation>
    <scope>NUCLEOTIDE SEQUENCE</scope>
    <source>
        <strain evidence="2">CBS 118394</strain>
    </source>
</reference>
<organism evidence="2 3">
    <name type="scientific">Apodospora peruviana</name>
    <dbReference type="NCBI Taxonomy" id="516989"/>
    <lineage>
        <taxon>Eukaryota</taxon>
        <taxon>Fungi</taxon>
        <taxon>Dikarya</taxon>
        <taxon>Ascomycota</taxon>
        <taxon>Pezizomycotina</taxon>
        <taxon>Sordariomycetes</taxon>
        <taxon>Sordariomycetidae</taxon>
        <taxon>Sordariales</taxon>
        <taxon>Lasiosphaeriaceae</taxon>
        <taxon>Apodospora</taxon>
    </lineage>
</organism>
<sequence>METVRFTSDHLCTRRPSLNRLFRINATLPIVMSSHSPIMSAVPASAKPNRRALLKETALAYINSSRSRPEDRRARTAFEQAGARGIVSRSEVDSRHRLPFAEDIRKPAFLAVPRGRKAAPRERRYREGPTPLPPPRMVPIDGPVDPDLQILPSVPPQKSFPGSPTPAPSTSMSDASSAVSHSGGSSNTAVLDLRKKRLRNKHTISEDYSDERRVRKRRLVALGAVFNAKSASARKPDTERQAVHYGLSDVKISSRSKMATGSEQVLGERIARPIAT</sequence>
<proteinExistence type="predicted"/>
<evidence type="ECO:0000313" key="3">
    <source>
        <dbReference type="Proteomes" id="UP001283341"/>
    </source>
</evidence>
<feature type="compositionally biased region" description="Low complexity" evidence="1">
    <location>
        <begin position="168"/>
        <end position="188"/>
    </location>
</feature>
<dbReference type="EMBL" id="JAUEDM010000002">
    <property type="protein sequence ID" value="KAK3325262.1"/>
    <property type="molecule type" value="Genomic_DNA"/>
</dbReference>